<dbReference type="Proteomes" id="UP000027222">
    <property type="component" value="Unassembled WGS sequence"/>
</dbReference>
<proteinExistence type="predicted"/>
<dbReference type="AlphaFoldDB" id="A0A067TMZ8"/>
<dbReference type="HOGENOM" id="CLU_1454525_0_0_1"/>
<evidence type="ECO:0000313" key="2">
    <source>
        <dbReference type="Proteomes" id="UP000027222"/>
    </source>
</evidence>
<dbReference type="EMBL" id="KL142371">
    <property type="protein sequence ID" value="KDR81294.1"/>
    <property type="molecule type" value="Genomic_DNA"/>
</dbReference>
<gene>
    <name evidence="1" type="ORF">GALMADRAFT_1125157</name>
</gene>
<evidence type="ECO:0000313" key="1">
    <source>
        <dbReference type="EMBL" id="KDR81294.1"/>
    </source>
</evidence>
<organism evidence="1 2">
    <name type="scientific">Galerina marginata (strain CBS 339.88)</name>
    <dbReference type="NCBI Taxonomy" id="685588"/>
    <lineage>
        <taxon>Eukaryota</taxon>
        <taxon>Fungi</taxon>
        <taxon>Dikarya</taxon>
        <taxon>Basidiomycota</taxon>
        <taxon>Agaricomycotina</taxon>
        <taxon>Agaricomycetes</taxon>
        <taxon>Agaricomycetidae</taxon>
        <taxon>Agaricales</taxon>
        <taxon>Agaricineae</taxon>
        <taxon>Strophariaceae</taxon>
        <taxon>Galerina</taxon>
    </lineage>
</organism>
<accession>A0A067TMZ8</accession>
<sequence length="186" mass="21141">MRQPFISALRIFPWSKTPEPTTNSLSALFRRLQALLFLWTMALPSQERGYRIQCVFAAPLLKLQSLLSSTNASASFQHRPAYLLPICTTMLDHHLFSFITARISICTTSSAIHYRYYHFLPSYPPSPLRGGCRCSNHLLNAPTLLVRYRYSRPALDPLSLSMSAPRRAVRPPALGLDITSQSWCRE</sequence>
<keyword evidence="2" id="KW-1185">Reference proteome</keyword>
<protein>
    <submittedName>
        <fullName evidence="1">Uncharacterized protein</fullName>
    </submittedName>
</protein>
<reference evidence="2" key="1">
    <citation type="journal article" date="2014" name="Proc. Natl. Acad. Sci. U.S.A.">
        <title>Extensive sampling of basidiomycete genomes demonstrates inadequacy of the white-rot/brown-rot paradigm for wood decay fungi.</title>
        <authorList>
            <person name="Riley R."/>
            <person name="Salamov A.A."/>
            <person name="Brown D.W."/>
            <person name="Nagy L.G."/>
            <person name="Floudas D."/>
            <person name="Held B.W."/>
            <person name="Levasseur A."/>
            <person name="Lombard V."/>
            <person name="Morin E."/>
            <person name="Otillar R."/>
            <person name="Lindquist E.A."/>
            <person name="Sun H."/>
            <person name="LaButti K.M."/>
            <person name="Schmutz J."/>
            <person name="Jabbour D."/>
            <person name="Luo H."/>
            <person name="Baker S.E."/>
            <person name="Pisabarro A.G."/>
            <person name="Walton J.D."/>
            <person name="Blanchette R.A."/>
            <person name="Henrissat B."/>
            <person name="Martin F."/>
            <person name="Cullen D."/>
            <person name="Hibbett D.S."/>
            <person name="Grigoriev I.V."/>
        </authorList>
    </citation>
    <scope>NUCLEOTIDE SEQUENCE [LARGE SCALE GENOMIC DNA]</scope>
    <source>
        <strain evidence="2">CBS 339.88</strain>
    </source>
</reference>
<name>A0A067TMZ8_GALM3</name>